<evidence type="ECO:0000256" key="2">
    <source>
        <dbReference type="ARBA" id="ARBA00022840"/>
    </source>
</evidence>
<dbReference type="RefSeq" id="WP_038211569.1">
    <property type="nucleotide sequence ID" value="NZ_CP109889.1"/>
</dbReference>
<evidence type="ECO:0000313" key="5">
    <source>
        <dbReference type="EMBL" id="WCF29613.1"/>
    </source>
</evidence>
<gene>
    <name evidence="5" type="ORF">OK117_12510</name>
</gene>
<evidence type="ECO:0000256" key="3">
    <source>
        <dbReference type="SAM" id="MobiDB-lite"/>
    </source>
</evidence>
<dbReference type="Gene3D" id="3.40.50.300">
    <property type="entry name" value="P-loop containing nucleotide triphosphate hydrolases"/>
    <property type="match status" value="1"/>
</dbReference>
<name>A0AAJ5R5F9_XYLFS</name>
<sequence>MVDYKPLTDNEVRDTAVAYYTERQGKSLAKENPIIVLVGGQPGAGKSTASSMVKAELAMQGGYVHVDADRMRERIRVGDSKPTSEQTQADAGRLVAVLRDQAIQGRRNIVEEGTFRDPDSTGKFVQALSERGYKVELFAVATSREESLLGIYQRHELQHAAGGTNPRFVSERYHDEAMQGFESTLARTAVQFERVRVADRSGEVLYDSDIQSNKQPNALEALAVSRKLTDIKLAEITKAWSAVEAVARQRNASFAYLEAVSGHVQRLDDMQKERIHGHAMNKLDENAATLVHDARYAQHTRSELAKAAYFRGFHEKASEFKGIAPDFSKYDATVASRQTLRQLPDVTELAGRAMPKPQRSNDGNSL</sequence>
<proteinExistence type="predicted"/>
<keyword evidence="2" id="KW-0067">ATP-binding</keyword>
<dbReference type="InterPro" id="IPR010488">
    <property type="entry name" value="Zeta_toxin_domain"/>
</dbReference>
<protein>
    <submittedName>
        <fullName evidence="5">Zeta toxin family protein</fullName>
    </submittedName>
</protein>
<evidence type="ECO:0000256" key="1">
    <source>
        <dbReference type="ARBA" id="ARBA00022741"/>
    </source>
</evidence>
<dbReference type="GO" id="GO:0016301">
    <property type="term" value="F:kinase activity"/>
    <property type="evidence" value="ECO:0007669"/>
    <property type="project" value="InterPro"/>
</dbReference>
<evidence type="ECO:0000313" key="6">
    <source>
        <dbReference type="Proteomes" id="UP001211513"/>
    </source>
</evidence>
<reference evidence="5" key="2">
    <citation type="submission" date="2022-10" db="EMBL/GenBank/DDBJ databases">
        <authorList>
            <person name="Landa B."/>
            <person name="Arias-Giraldo L.F."/>
            <person name="Roman-Ecija M."/>
            <person name="Velasco-Amo M.P."/>
            <person name="De La Fuente L."/>
            <person name="Marco-Noales E."/>
            <person name="Moralejo E."/>
        </authorList>
    </citation>
    <scope>NUCLEOTIDE SEQUENCE</scope>
    <source>
        <strain evidence="5">CFBP8073</strain>
        <plasmid evidence="5">pXF-P2.CFBP8073</plasmid>
    </source>
</reference>
<keyword evidence="1" id="KW-0547">Nucleotide-binding</keyword>
<accession>A0AAJ5R5F9</accession>
<feature type="domain" description="Zeta toxin" evidence="4">
    <location>
        <begin position="22"/>
        <end position="210"/>
    </location>
</feature>
<dbReference type="Pfam" id="PF06414">
    <property type="entry name" value="Zeta_toxin"/>
    <property type="match status" value="1"/>
</dbReference>
<geneLocation type="plasmid" evidence="5 6">
    <name>pXF-P2.CFBP8073</name>
</geneLocation>
<dbReference type="InterPro" id="IPR027417">
    <property type="entry name" value="P-loop_NTPase"/>
</dbReference>
<reference evidence="5" key="1">
    <citation type="journal article" date="2022" name="Phytopathology">
        <title>Complete circularized genome resources of seven strains of Xylella fastidiosa subsp. fastidiosa using hybrid assembly reveals unknown plasmids.</title>
        <authorList>
            <person name="Velasco-Amo M.D.P."/>
            <person name="Arias-Giraldo L.F.F."/>
            <person name="Ecija M.R."/>
            <person name="De La Fuente L."/>
            <person name="Marco-Noales E."/>
            <person name="Moralejo E."/>
            <person name="Navas-Cort J.A."/>
            <person name="Landa B.B."/>
        </authorList>
    </citation>
    <scope>NUCLEOTIDE SEQUENCE</scope>
    <source>
        <strain evidence="5">CFBP8073</strain>
    </source>
</reference>
<dbReference type="EMBL" id="CP109889">
    <property type="protein sequence ID" value="WCF29613.1"/>
    <property type="molecule type" value="Genomic_DNA"/>
</dbReference>
<evidence type="ECO:0000259" key="4">
    <source>
        <dbReference type="Pfam" id="PF06414"/>
    </source>
</evidence>
<dbReference type="Proteomes" id="UP001211513">
    <property type="component" value="Plasmid pXF-P2.CFBP8073"/>
</dbReference>
<feature type="region of interest" description="Disordered" evidence="3">
    <location>
        <begin position="343"/>
        <end position="366"/>
    </location>
</feature>
<dbReference type="SUPFAM" id="SSF52540">
    <property type="entry name" value="P-loop containing nucleoside triphosphate hydrolases"/>
    <property type="match status" value="1"/>
</dbReference>
<dbReference type="AlphaFoldDB" id="A0AAJ5R5F9"/>
<dbReference type="GO" id="GO:0005524">
    <property type="term" value="F:ATP binding"/>
    <property type="evidence" value="ECO:0007669"/>
    <property type="project" value="UniProtKB-KW"/>
</dbReference>
<keyword evidence="5" id="KW-0614">Plasmid</keyword>
<organism evidence="5 6">
    <name type="scientific">Xylella fastidiosa subsp. fastidiosa</name>
    <dbReference type="NCBI Taxonomy" id="644356"/>
    <lineage>
        <taxon>Bacteria</taxon>
        <taxon>Pseudomonadati</taxon>
        <taxon>Pseudomonadota</taxon>
        <taxon>Gammaproteobacteria</taxon>
        <taxon>Lysobacterales</taxon>
        <taxon>Lysobacteraceae</taxon>
        <taxon>Xylella</taxon>
    </lineage>
</organism>